<dbReference type="EMBL" id="QBMC01000110">
    <property type="protein sequence ID" value="PZO14340.1"/>
    <property type="molecule type" value="Genomic_DNA"/>
</dbReference>
<name>A0A2W4U5H7_9CYAN</name>
<evidence type="ECO:0008006" key="4">
    <source>
        <dbReference type="Google" id="ProtNLM"/>
    </source>
</evidence>
<reference evidence="3" key="1">
    <citation type="submission" date="2018-04" db="EMBL/GenBank/DDBJ databases">
        <authorList>
            <person name="Cornet L."/>
        </authorList>
    </citation>
    <scope>NUCLEOTIDE SEQUENCE [LARGE SCALE GENOMIC DNA]</scope>
</reference>
<sequence length="174" mass="19464">MASLTSCRTNEDSEAVSNGDEFINDGPAVLRNTGTDVSITVPSGWMKIGEDLRRSHDIYATQPSKLLYATVLSEDNADLKRFGLADNSLQYRKLIRDGLDNFEDETKTDVTRIDGHKALQYEIRGTVDDQAVVYLHTTVEGADGYYQVVGWTTADRYRENKDVLEDVVESFEGT</sequence>
<organism evidence="2 3">
    <name type="scientific">Leptolyngbya foveolarum</name>
    <dbReference type="NCBI Taxonomy" id="47253"/>
    <lineage>
        <taxon>Bacteria</taxon>
        <taxon>Bacillati</taxon>
        <taxon>Cyanobacteriota</taxon>
        <taxon>Cyanophyceae</taxon>
        <taxon>Leptolyngbyales</taxon>
        <taxon>Leptolyngbyaceae</taxon>
        <taxon>Leptolyngbya group</taxon>
        <taxon>Leptolyngbya</taxon>
    </lineage>
</organism>
<evidence type="ECO:0000313" key="3">
    <source>
        <dbReference type="Proteomes" id="UP000249354"/>
    </source>
</evidence>
<protein>
    <recommendedName>
        <fullName evidence="4">PsbP C-terminal domain-containing protein</fullName>
    </recommendedName>
</protein>
<accession>A0A2W4U5H7</accession>
<feature type="region of interest" description="Disordered" evidence="1">
    <location>
        <begin position="1"/>
        <end position="27"/>
    </location>
</feature>
<reference evidence="2 3" key="2">
    <citation type="submission" date="2018-06" db="EMBL/GenBank/DDBJ databases">
        <title>Metagenomic assembly of (sub)arctic Cyanobacteria and their associated microbiome from non-axenic cultures.</title>
        <authorList>
            <person name="Baurain D."/>
        </authorList>
    </citation>
    <scope>NUCLEOTIDE SEQUENCE [LARGE SCALE GENOMIC DNA]</scope>
    <source>
        <strain evidence="2">ULC129bin1</strain>
    </source>
</reference>
<proteinExistence type="predicted"/>
<gene>
    <name evidence="2" type="ORF">DCF25_15065</name>
</gene>
<comment type="caution">
    <text evidence="2">The sequence shown here is derived from an EMBL/GenBank/DDBJ whole genome shotgun (WGS) entry which is preliminary data.</text>
</comment>
<dbReference type="AlphaFoldDB" id="A0A2W4U5H7"/>
<evidence type="ECO:0000256" key="1">
    <source>
        <dbReference type="SAM" id="MobiDB-lite"/>
    </source>
</evidence>
<evidence type="ECO:0000313" key="2">
    <source>
        <dbReference type="EMBL" id="PZO14340.1"/>
    </source>
</evidence>
<dbReference type="Proteomes" id="UP000249354">
    <property type="component" value="Unassembled WGS sequence"/>
</dbReference>
<dbReference type="Gene3D" id="3.40.1000.10">
    <property type="entry name" value="Mog1/PsbP, alpha/beta/alpha sandwich"/>
    <property type="match status" value="1"/>
</dbReference>